<dbReference type="RefSeq" id="XP_022345168.1">
    <property type="nucleotide sequence ID" value="XM_022489460.1"/>
</dbReference>
<dbReference type="InterPro" id="IPR016024">
    <property type="entry name" value="ARM-type_fold"/>
</dbReference>
<dbReference type="GO" id="GO:0007165">
    <property type="term" value="P:signal transduction"/>
    <property type="evidence" value="ECO:0007669"/>
    <property type="project" value="InterPro"/>
</dbReference>
<dbReference type="Proteomes" id="UP000694844">
    <property type="component" value="Chromosome 5"/>
</dbReference>
<dbReference type="PANTHER" id="PTHR12697">
    <property type="entry name" value="PBS LYASE HEAT-LIKE PROTEIN"/>
    <property type="match status" value="1"/>
</dbReference>
<evidence type="ECO:0000313" key="3">
    <source>
        <dbReference type="Proteomes" id="UP000694844"/>
    </source>
</evidence>
<dbReference type="RefSeq" id="XP_022345167.1">
    <property type="nucleotide sequence ID" value="XM_022489459.1"/>
</dbReference>
<name>A0A8B8F070_CRAVI</name>
<evidence type="ECO:0000313" key="5">
    <source>
        <dbReference type="RefSeq" id="XP_022345167.1"/>
    </source>
</evidence>
<dbReference type="SUPFAM" id="SSF52200">
    <property type="entry name" value="Toll/Interleukin receptor TIR domain"/>
    <property type="match status" value="1"/>
</dbReference>
<feature type="domain" description="TIR" evidence="2">
    <location>
        <begin position="13"/>
        <end position="133"/>
    </location>
</feature>
<keyword evidence="3" id="KW-1185">Reference proteome</keyword>
<dbReference type="InterPro" id="IPR035897">
    <property type="entry name" value="Toll_tir_struct_dom_sf"/>
</dbReference>
<dbReference type="InterPro" id="IPR011989">
    <property type="entry name" value="ARM-like"/>
</dbReference>
<proteinExistence type="predicted"/>
<reference evidence="4 5" key="1">
    <citation type="submission" date="2025-04" db="UniProtKB">
        <authorList>
            <consortium name="RefSeq"/>
        </authorList>
    </citation>
    <scope>IDENTIFICATION</scope>
    <source>
        <tissue evidence="4 5">Whole sample</tissue>
    </source>
</reference>
<dbReference type="RefSeq" id="XP_022345166.1">
    <property type="nucleotide sequence ID" value="XM_022489458.1"/>
</dbReference>
<gene>
    <name evidence="4 5 6" type="primary">LOC111137806</name>
</gene>
<dbReference type="Pfam" id="PF13676">
    <property type="entry name" value="TIR_2"/>
    <property type="match status" value="1"/>
</dbReference>
<sequence length="453" mass="51918">MASHLDSKVNCDVMISYNKKDLEFTRKLAETFEEQGWVVWFADPKMEHRLMVNQKGEAILSCKVFVTVITDVSAGDVQCQDELALAYISNSSIFPVSLKKYREIAPTLDGGMKLMLAKINWTFFFKEELFEQNMPALLAAMGKVIDEKTEEDTPKPLDDSNTIIFHGMNINVHDNLIANSDDEEENDDDQEKNDCVDTPSRNPSKETQKPESCKLSYDFWDRAFPENTEVTWVDFKKKFEMEYKDKTIKRYTEEEFKLFVNLIYKDIFMLNKSMKRATYDQFCEGNPDADPHRFYHRLGQYAKGYHAMREVFNMDSTLRLITIQKLGEFCFPAVINGLTDMLKDEDPNIRAIATIALAKSGRAQKLTVEKIIGMLEDDDRLVRESACLALGYLKVGGKGEQAVADRWRNDPIKSVREAAELALKRMGGDLAKKCIHITDVLSSEMQFLKTPIS</sequence>
<dbReference type="Pfam" id="PF13646">
    <property type="entry name" value="HEAT_2"/>
    <property type="match status" value="1"/>
</dbReference>
<dbReference type="AlphaFoldDB" id="A0A8B8F070"/>
<dbReference type="OrthoDB" id="427509at2759"/>
<protein>
    <submittedName>
        <fullName evidence="4 5">Uncharacterized protein LOC111137806</fullName>
    </submittedName>
</protein>
<evidence type="ECO:0000259" key="2">
    <source>
        <dbReference type="Pfam" id="PF13676"/>
    </source>
</evidence>
<dbReference type="KEGG" id="cvn:111137806"/>
<feature type="region of interest" description="Disordered" evidence="1">
    <location>
        <begin position="180"/>
        <end position="209"/>
    </location>
</feature>
<accession>A0A8B8F070</accession>
<evidence type="ECO:0000313" key="6">
    <source>
        <dbReference type="RefSeq" id="XP_022345168.1"/>
    </source>
</evidence>
<dbReference type="InterPro" id="IPR000157">
    <property type="entry name" value="TIR_dom"/>
</dbReference>
<feature type="compositionally biased region" description="Acidic residues" evidence="1">
    <location>
        <begin position="180"/>
        <end position="191"/>
    </location>
</feature>
<dbReference type="GeneID" id="111137806"/>
<evidence type="ECO:0000313" key="4">
    <source>
        <dbReference type="RefSeq" id="XP_022345166.1"/>
    </source>
</evidence>
<organism evidence="3 6">
    <name type="scientific">Crassostrea virginica</name>
    <name type="common">Eastern oyster</name>
    <dbReference type="NCBI Taxonomy" id="6565"/>
    <lineage>
        <taxon>Eukaryota</taxon>
        <taxon>Metazoa</taxon>
        <taxon>Spiralia</taxon>
        <taxon>Lophotrochozoa</taxon>
        <taxon>Mollusca</taxon>
        <taxon>Bivalvia</taxon>
        <taxon>Autobranchia</taxon>
        <taxon>Pteriomorphia</taxon>
        <taxon>Ostreida</taxon>
        <taxon>Ostreoidea</taxon>
        <taxon>Ostreidae</taxon>
        <taxon>Crassostrea</taxon>
    </lineage>
</organism>
<evidence type="ECO:0000256" key="1">
    <source>
        <dbReference type="SAM" id="MobiDB-lite"/>
    </source>
</evidence>
<dbReference type="SUPFAM" id="SSF48371">
    <property type="entry name" value="ARM repeat"/>
    <property type="match status" value="1"/>
</dbReference>
<dbReference type="Gene3D" id="1.25.10.10">
    <property type="entry name" value="Leucine-rich Repeat Variant"/>
    <property type="match status" value="1"/>
</dbReference>
<dbReference type="PANTHER" id="PTHR12697:SF15">
    <property type="entry name" value="TIR DOMAIN-CONTAINING PROTEIN"/>
    <property type="match status" value="1"/>
</dbReference>
<dbReference type="GO" id="GO:0016491">
    <property type="term" value="F:oxidoreductase activity"/>
    <property type="evidence" value="ECO:0007669"/>
    <property type="project" value="TreeGrafter"/>
</dbReference>
<dbReference type="Gene3D" id="3.40.50.10140">
    <property type="entry name" value="Toll/interleukin-1 receptor homology (TIR) domain"/>
    <property type="match status" value="1"/>
</dbReference>